<feature type="region of interest" description="Disordered" evidence="10">
    <location>
        <begin position="1012"/>
        <end position="1062"/>
    </location>
</feature>
<feature type="compositionally biased region" description="Acidic residues" evidence="10">
    <location>
        <begin position="2868"/>
        <end position="2880"/>
    </location>
</feature>
<dbReference type="InterPro" id="IPR042104">
    <property type="entry name" value="PKS_dehydratase_sf"/>
</dbReference>
<dbReference type="InterPro" id="IPR049900">
    <property type="entry name" value="PKS_mFAS_DH"/>
</dbReference>
<keyword evidence="7" id="KW-0511">Multifunctional enzyme</keyword>
<feature type="active site" description="Proton acceptor; for dehydratase activity" evidence="9">
    <location>
        <position position="2680"/>
    </location>
</feature>
<dbReference type="Gene3D" id="3.40.366.10">
    <property type="entry name" value="Malonyl-Coenzyme A Acyl Carrier Protein, domain 2"/>
    <property type="match status" value="2"/>
</dbReference>
<feature type="compositionally biased region" description="Basic and acidic residues" evidence="10">
    <location>
        <begin position="1012"/>
        <end position="1035"/>
    </location>
</feature>
<dbReference type="InterPro" id="IPR016039">
    <property type="entry name" value="Thiolase-like"/>
</dbReference>
<dbReference type="InterPro" id="IPR018201">
    <property type="entry name" value="Ketoacyl_synth_AS"/>
</dbReference>
<dbReference type="Gene3D" id="3.30.70.3290">
    <property type="match status" value="2"/>
</dbReference>
<evidence type="ECO:0000256" key="10">
    <source>
        <dbReference type="SAM" id="MobiDB-lite"/>
    </source>
</evidence>
<dbReference type="Pfam" id="PF22953">
    <property type="entry name" value="SpnB_Rossmann"/>
    <property type="match status" value="2"/>
</dbReference>
<dbReference type="InterPro" id="IPR001227">
    <property type="entry name" value="Ac_transferase_dom_sf"/>
</dbReference>
<dbReference type="Pfam" id="PF14765">
    <property type="entry name" value="PS-DH"/>
    <property type="match status" value="2"/>
</dbReference>
<dbReference type="InterPro" id="IPR055123">
    <property type="entry name" value="SpnB-like_Rossmann"/>
</dbReference>
<feature type="region of interest" description="N-terminal hotdog fold" evidence="9">
    <location>
        <begin position="2648"/>
        <end position="2769"/>
    </location>
</feature>
<feature type="compositionally biased region" description="Basic and acidic residues" evidence="10">
    <location>
        <begin position="452"/>
        <end position="466"/>
    </location>
</feature>
<feature type="region of interest" description="Disordered" evidence="10">
    <location>
        <begin position="443"/>
        <end position="472"/>
    </location>
</feature>
<dbReference type="Pfam" id="PF08659">
    <property type="entry name" value="KR"/>
    <property type="match status" value="2"/>
</dbReference>
<keyword evidence="15" id="KW-1185">Reference proteome</keyword>
<dbReference type="PROSITE" id="PS00012">
    <property type="entry name" value="PHOSPHOPANTETHEINE"/>
    <property type="match status" value="2"/>
</dbReference>
<dbReference type="SMART" id="SM00827">
    <property type="entry name" value="PKS_AT"/>
    <property type="match status" value="2"/>
</dbReference>
<dbReference type="SMART" id="SM00822">
    <property type="entry name" value="PKS_KR"/>
    <property type="match status" value="2"/>
</dbReference>
<feature type="active site" description="Proton donor; for dehydratase activity" evidence="9">
    <location>
        <position position="1124"/>
    </location>
</feature>
<feature type="domain" description="Carrier" evidence="11">
    <location>
        <begin position="1659"/>
        <end position="1734"/>
    </location>
</feature>
<evidence type="ECO:0000259" key="13">
    <source>
        <dbReference type="PROSITE" id="PS52019"/>
    </source>
</evidence>
<dbReference type="InterPro" id="IPR016036">
    <property type="entry name" value="Malonyl_transacylase_ACP-bd"/>
</dbReference>
<dbReference type="CDD" id="cd08956">
    <property type="entry name" value="KR_3_FAS_SDR_x"/>
    <property type="match status" value="2"/>
</dbReference>
<dbReference type="InterPro" id="IPR016035">
    <property type="entry name" value="Acyl_Trfase/lysoPLipase"/>
</dbReference>
<evidence type="ECO:0000313" key="15">
    <source>
        <dbReference type="Proteomes" id="UP001432166"/>
    </source>
</evidence>
<evidence type="ECO:0000256" key="6">
    <source>
        <dbReference type="ARBA" id="ARBA00023194"/>
    </source>
</evidence>
<evidence type="ECO:0000256" key="9">
    <source>
        <dbReference type="PROSITE-ProRule" id="PRU01363"/>
    </source>
</evidence>
<dbReference type="Gene3D" id="1.10.1200.10">
    <property type="entry name" value="ACP-like"/>
    <property type="match status" value="2"/>
</dbReference>
<accession>A0ABZ1J9B6</accession>
<dbReference type="Gene3D" id="3.40.50.720">
    <property type="entry name" value="NAD(P)-binding Rossmann-like Domain"/>
    <property type="match status" value="2"/>
</dbReference>
<dbReference type="InterPro" id="IPR049552">
    <property type="entry name" value="PKS_DH_N"/>
</dbReference>
<gene>
    <name evidence="14" type="ORF">OG288_07825</name>
</gene>
<feature type="domain" description="Carrier" evidence="11">
    <location>
        <begin position="3426"/>
        <end position="3501"/>
    </location>
</feature>
<proteinExistence type="predicted"/>
<evidence type="ECO:0000256" key="8">
    <source>
        <dbReference type="ARBA" id="ARBA00023315"/>
    </source>
</evidence>
<dbReference type="Gene3D" id="3.40.47.10">
    <property type="match status" value="2"/>
</dbReference>
<evidence type="ECO:0000256" key="5">
    <source>
        <dbReference type="ARBA" id="ARBA00022679"/>
    </source>
</evidence>
<feature type="active site" description="Proton acceptor; for dehydratase activity" evidence="9">
    <location>
        <position position="952"/>
    </location>
</feature>
<dbReference type="InterPro" id="IPR032821">
    <property type="entry name" value="PKS_assoc"/>
</dbReference>
<evidence type="ECO:0000256" key="2">
    <source>
        <dbReference type="ARBA" id="ARBA00004792"/>
    </source>
</evidence>
<comment type="pathway">
    <text evidence="2">Antibiotic biosynthesis.</text>
</comment>
<feature type="domain" description="PKS/mFAS DH" evidence="13">
    <location>
        <begin position="2648"/>
        <end position="2947"/>
    </location>
</feature>
<dbReference type="RefSeq" id="WP_328937033.1">
    <property type="nucleotide sequence ID" value="NZ_CP108133.1"/>
</dbReference>
<feature type="compositionally biased region" description="Low complexity" evidence="10">
    <location>
        <begin position="1042"/>
        <end position="1053"/>
    </location>
</feature>
<feature type="active site" description="Proton donor; for dehydratase activity" evidence="9">
    <location>
        <position position="2857"/>
    </location>
</feature>
<feature type="region of interest" description="Disordered" evidence="10">
    <location>
        <begin position="2867"/>
        <end position="2890"/>
    </location>
</feature>
<dbReference type="InterPro" id="IPR057326">
    <property type="entry name" value="KR_dom"/>
</dbReference>
<dbReference type="Pfam" id="PF00550">
    <property type="entry name" value="PP-binding"/>
    <property type="match status" value="2"/>
</dbReference>
<feature type="domain" description="PKS/mFAS DH" evidence="13">
    <location>
        <begin position="920"/>
        <end position="1202"/>
    </location>
</feature>
<evidence type="ECO:0000256" key="4">
    <source>
        <dbReference type="ARBA" id="ARBA00022553"/>
    </source>
</evidence>
<feature type="region of interest" description="N-terminal hotdog fold" evidence="9">
    <location>
        <begin position="920"/>
        <end position="1045"/>
    </location>
</feature>
<dbReference type="InterPro" id="IPR015083">
    <property type="entry name" value="NorB/c/GfsB-D-like_docking"/>
</dbReference>
<keyword evidence="8" id="KW-0012">Acyltransferase</keyword>
<dbReference type="SMART" id="SM00826">
    <property type="entry name" value="PKS_DH"/>
    <property type="match status" value="2"/>
</dbReference>
<name>A0ABZ1J9B6_9ACTN</name>
<dbReference type="PANTHER" id="PTHR43775">
    <property type="entry name" value="FATTY ACID SYNTHASE"/>
    <property type="match status" value="1"/>
</dbReference>
<dbReference type="InterPro" id="IPR049551">
    <property type="entry name" value="PKS_DH_C"/>
</dbReference>
<comment type="cofactor">
    <cofactor evidence="1">
        <name>pantetheine 4'-phosphate</name>
        <dbReference type="ChEBI" id="CHEBI:47942"/>
    </cofactor>
</comment>
<dbReference type="InterPro" id="IPR014030">
    <property type="entry name" value="Ketoacyl_synth_N"/>
</dbReference>
<evidence type="ECO:0000256" key="3">
    <source>
        <dbReference type="ARBA" id="ARBA00022450"/>
    </source>
</evidence>
<keyword evidence="4" id="KW-0597">Phosphoprotein</keyword>
<feature type="domain" description="Ketosynthase family 3 (KS3)" evidence="12">
    <location>
        <begin position="1757"/>
        <end position="2176"/>
    </location>
</feature>
<organism evidence="14 15">
    <name type="scientific">Streptomyces tauricus</name>
    <dbReference type="NCBI Taxonomy" id="68274"/>
    <lineage>
        <taxon>Bacteria</taxon>
        <taxon>Bacillati</taxon>
        <taxon>Actinomycetota</taxon>
        <taxon>Actinomycetes</taxon>
        <taxon>Kitasatosporales</taxon>
        <taxon>Streptomycetaceae</taxon>
        <taxon>Streptomyces</taxon>
        <taxon>Streptomyces aurantiacus group</taxon>
    </lineage>
</organism>
<dbReference type="SUPFAM" id="SSF51735">
    <property type="entry name" value="NAD(P)-binding Rossmann-fold domains"/>
    <property type="match status" value="4"/>
</dbReference>
<dbReference type="SMART" id="SM00825">
    <property type="entry name" value="PKS_KS"/>
    <property type="match status" value="2"/>
</dbReference>
<dbReference type="SMART" id="SM00823">
    <property type="entry name" value="PKS_PP"/>
    <property type="match status" value="2"/>
</dbReference>
<dbReference type="PROSITE" id="PS52019">
    <property type="entry name" value="PKS_MFAS_DH"/>
    <property type="match status" value="2"/>
</dbReference>
<dbReference type="Pfam" id="PF00698">
    <property type="entry name" value="Acyl_transf_1"/>
    <property type="match status" value="2"/>
</dbReference>
<dbReference type="Proteomes" id="UP001432166">
    <property type="component" value="Chromosome"/>
</dbReference>
<evidence type="ECO:0000256" key="1">
    <source>
        <dbReference type="ARBA" id="ARBA00001957"/>
    </source>
</evidence>
<dbReference type="PROSITE" id="PS52004">
    <property type="entry name" value="KS3_2"/>
    <property type="match status" value="2"/>
</dbReference>
<dbReference type="SUPFAM" id="SSF52151">
    <property type="entry name" value="FabD/lysophospholipase-like"/>
    <property type="match status" value="2"/>
</dbReference>
<dbReference type="InterPro" id="IPR014031">
    <property type="entry name" value="Ketoacyl_synth_C"/>
</dbReference>
<dbReference type="SUPFAM" id="SSF47336">
    <property type="entry name" value="ACP-like"/>
    <property type="match status" value="2"/>
</dbReference>
<dbReference type="CDD" id="cd00833">
    <property type="entry name" value="PKS"/>
    <property type="match status" value="2"/>
</dbReference>
<dbReference type="PROSITE" id="PS00606">
    <property type="entry name" value="KS3_1"/>
    <property type="match status" value="2"/>
</dbReference>
<keyword evidence="5" id="KW-0808">Transferase</keyword>
<evidence type="ECO:0000256" key="7">
    <source>
        <dbReference type="ARBA" id="ARBA00023268"/>
    </source>
</evidence>
<dbReference type="InterPro" id="IPR014043">
    <property type="entry name" value="Acyl_transferase_dom"/>
</dbReference>
<keyword evidence="3" id="KW-0596">Phosphopantetheine</keyword>
<feature type="region of interest" description="C-terminal hotdog fold" evidence="9">
    <location>
        <begin position="2796"/>
        <end position="2947"/>
    </location>
</feature>
<dbReference type="Pfam" id="PF02801">
    <property type="entry name" value="Ketoacyl-synt_C"/>
    <property type="match status" value="2"/>
</dbReference>
<dbReference type="SMART" id="SM01294">
    <property type="entry name" value="PKS_PP_betabranch"/>
    <property type="match status" value="2"/>
</dbReference>
<dbReference type="EMBL" id="CP108133">
    <property type="protein sequence ID" value="WTP48212.1"/>
    <property type="molecule type" value="Genomic_DNA"/>
</dbReference>
<dbReference type="Pfam" id="PF21089">
    <property type="entry name" value="PKS_DH_N"/>
    <property type="match status" value="2"/>
</dbReference>
<dbReference type="InterPro" id="IPR013968">
    <property type="entry name" value="PKS_KR"/>
</dbReference>
<evidence type="ECO:0000259" key="12">
    <source>
        <dbReference type="PROSITE" id="PS52004"/>
    </source>
</evidence>
<dbReference type="Gene3D" id="3.10.129.110">
    <property type="entry name" value="Polyketide synthase dehydratase"/>
    <property type="match status" value="2"/>
</dbReference>
<feature type="region of interest" description="C-terminal hotdog fold" evidence="9">
    <location>
        <begin position="1063"/>
        <end position="1202"/>
    </location>
</feature>
<dbReference type="InterPro" id="IPR009081">
    <property type="entry name" value="PP-bd_ACP"/>
</dbReference>
<dbReference type="InterPro" id="IPR006162">
    <property type="entry name" value="Ppantetheine_attach_site"/>
</dbReference>
<dbReference type="Pfam" id="PF08990">
    <property type="entry name" value="Docking"/>
    <property type="match status" value="1"/>
</dbReference>
<dbReference type="InterPro" id="IPR050091">
    <property type="entry name" value="PKS_NRPS_Biosynth_Enz"/>
</dbReference>
<dbReference type="Pfam" id="PF16197">
    <property type="entry name" value="KAsynt_C_assoc"/>
    <property type="match status" value="2"/>
</dbReference>
<dbReference type="InterPro" id="IPR036291">
    <property type="entry name" value="NAD(P)-bd_dom_sf"/>
</dbReference>
<dbReference type="PROSITE" id="PS50075">
    <property type="entry name" value="CARRIER"/>
    <property type="match status" value="2"/>
</dbReference>
<dbReference type="SUPFAM" id="SSF55048">
    <property type="entry name" value="Probable ACP-binding domain of malonyl-CoA ACP transacylase"/>
    <property type="match status" value="2"/>
</dbReference>
<feature type="domain" description="Ketosynthase family 3 (KS3)" evidence="12">
    <location>
        <begin position="34"/>
        <end position="448"/>
    </location>
</feature>
<dbReference type="InterPro" id="IPR020841">
    <property type="entry name" value="PKS_Beta-ketoAc_synthase_dom"/>
</dbReference>
<dbReference type="SUPFAM" id="SSF53901">
    <property type="entry name" value="Thiolase-like"/>
    <property type="match status" value="2"/>
</dbReference>
<dbReference type="Pfam" id="PF00109">
    <property type="entry name" value="ketoacyl-synt"/>
    <property type="match status" value="2"/>
</dbReference>
<keyword evidence="6" id="KW-0045">Antibiotic biosynthesis</keyword>
<reference evidence="14" key="1">
    <citation type="submission" date="2022-10" db="EMBL/GenBank/DDBJ databases">
        <title>The complete genomes of actinobacterial strains from the NBC collection.</title>
        <authorList>
            <person name="Joergensen T.S."/>
            <person name="Alvarez Arevalo M."/>
            <person name="Sterndorff E.B."/>
            <person name="Faurdal D."/>
            <person name="Vuksanovic O."/>
            <person name="Mourched A.-S."/>
            <person name="Charusanti P."/>
            <person name="Shaw S."/>
            <person name="Blin K."/>
            <person name="Weber T."/>
        </authorList>
    </citation>
    <scope>NUCLEOTIDE SEQUENCE</scope>
    <source>
        <strain evidence="14">NBC_00189</strain>
    </source>
</reference>
<evidence type="ECO:0000313" key="14">
    <source>
        <dbReference type="EMBL" id="WTP48212.1"/>
    </source>
</evidence>
<dbReference type="InterPro" id="IPR020806">
    <property type="entry name" value="PKS_PP-bd"/>
</dbReference>
<dbReference type="InterPro" id="IPR020807">
    <property type="entry name" value="PKS_DH"/>
</dbReference>
<dbReference type="PANTHER" id="PTHR43775:SF51">
    <property type="entry name" value="INACTIVE PHENOLPHTHIOCEROL SYNTHESIS POLYKETIDE SYNTHASE TYPE I PKS1-RELATED"/>
    <property type="match status" value="1"/>
</dbReference>
<protein>
    <submittedName>
        <fullName evidence="14">SDR family NAD(P)-dependent oxidoreductase</fullName>
    </submittedName>
</protein>
<dbReference type="InterPro" id="IPR036736">
    <property type="entry name" value="ACP-like_sf"/>
</dbReference>
<evidence type="ECO:0000259" key="11">
    <source>
        <dbReference type="PROSITE" id="PS50075"/>
    </source>
</evidence>
<sequence>MDASAEEIIEALRDSLLENERLRQSNGRLEAAATEPVAIVGMACRYPGGVTSPDDLWRLVAEGTDAVSGFPADRGWDTGRLYDPEPGTPGRSYVREGGFLLDAAEFDAAFFGISPREALAMDPQQRLLLETSWEALERAGIDPGSLRGGRTGVFAGVMYHDYGTSSSNGSIVSGRVAYTLGLEGPAVTVDTACSSSLVALHLAMRSLRSQECSLALAGGVTVMATPETFVDFSEQRGLAPDGRVKAFSAAADGTGWGEGAGMLLLERLSDARRNGHPVLAVVRGSAVNQDGASNGLTAPNGPSQQRVIRQALAGAGLGTGDVDAVEAHGTGTTLGDPIEAQALLATYGQDRPVDSPPLWLGSIKSNMGHAQAAAGVAGVIKMVQAMRHGVLPRTLHVDAPSSQVDWSAGRVELLTEAREWPLTEGRPRRAGISSFGISGTNAHVIVEQGPADPRDDRDDRGDRGDRPSVSGTVPWVLSARSRDGLPAQAARLLDFVTDRPLLRPADVGFSLATSRALFEHRAVVVGRNRDDLMAGLRTLADGTSGGGVVHDVAGAGRTAFLFSGQGAQRAGMGRELYEAFPVFASALDEVCAALDSHLDRPIREVMWSEPELLGQTAFTQAALFAIEVALFRLLDSWGVRPDFMAGHSIGELAAAHVAGVFSLEDGARLVAARGRLMQALPSGGAMAAIQATEDEVAPLLDDAEVAIAAVNGPTSIVVSGAEAQVGAVEAHFAALGRKTNRLRVSHAFHSPLMDPMLAAFREVAETVTYSTPAVPVVSNVTGGPAEGLGSADYWVRHVREAVRFADGIRHLASEGVTRFVELGPDGILTAMARHCVETDSGSGVLLATQRKDRPEPDALLLAVGQLHAVGMSVDWRAVFADRDTRPVELPTYAFRHETYWLDSTAQDSDVSSVGLDPADHPLLGAVVTTPDSGGVVLTGRLSTATRPWLADHEVLGTVLLPGSAFVELAIRAGDEAGCDVLRELTLGAPLVLPEHCGVAVRVVVGAADASGDRRVSVHSRREDAPPGEDWTRHADGTVGTGSPAPASSPSSAPDLSTWPPADATPVDLAGAYERLREEDYAYGPVFQGLRAAWRRGDDLYTEAVLPEEAQADAALFGLHPALLDAGMHAELLDTERRGGRTLLPFEWTGVTLHASGASAIRVHTRLGRGDGPTSMTVTDESGHPVLTVESLASRPMSSDRTGNVGGRGDVLLRTEWTPRPVDRSATARWAVLGTDRAGLPADVPAYTDLTALGAAEIPDVVLWALPTSTGDIPAAVHALTHRALDVVQEWLADERFAASRLAVVTRGPTLAQAPVQGLLRAAQAENPGRFVLADVDGRDASLDVLPAAILSGEPEVAVHEGELRVPRLAETDTSHASGTSLPVWGSGWVLVTGGTGGLGALVARHLVVVHGVRRLVLVSRRGLGAPGAGVLCAELAGLGAEVEVVACDVSDRGAVAELVAGRVWSGVVHAAGVVDNGLVGSLSAGRVDGVLGPKVDGAWYLHELTRGMGLSAFVLFSSVGGSLLAAGQGGYAAANVFLDALAVYRRGAGLVGTSLAFGLWDVDTGVDLADADRLARLGMPAIPADKALELFDAALRTDDAVLMPLRLDRAVLRARGDDVPALLRGLTGGTRRPARALRARTESSLRARLTGSTAEERAATLLTLVRTQVAAVLGHASAKAVEADKAFKELGFDSLSAVELRNALRAETGLALPATLVFDHPTARAVAAHLDAELQGEGGGVAAGSAAEIPAVVAADDDPVVIVGMACRYPGGVASPDDLWRLVADGVDAVAEFPRDRGWDVEGIYHPEPGKPGKTIAREGGFLYDAAEFDADFFAISPREAADTDPQQRLLLEASWEAFERAGIDPHTMRGSRTGVFTGLMYHDYGFRADTASTSGGSLVSGRVSYVFGLEGPAVTIDTACSSSLVALHLAAQALRTGECSLALAGGVTVMSTPNMFVEFSRQRGLARDGRCKSFSDAADGAGWAEGVGVLLVERLSDARRNGHPVLAVVRGSAVNQDGASNGLTAPNGPSQQRVIRQALANARLSSDQVDAVEAHGTGTTLGDPIEAQALLATYGQDRPADSPPLWLGSIKSNMGHAQAAAGVAGVIKMVQAMRHGVLPRTLHVDAPSSQVDWSAGRVELLTEAREWPLTEGRPRRAGISSFGISGTNAHVIIEQPDMDQADVSAAPEKPAADIDAGVLPWLVSAKTPEALRSQAQRLHSYLLGRPGDDPLDVGLSLATSRAALERRAVVLAEDRATALDGLATIAAGEPGPDVVHGVASTGTTAFLFSGQGAQRAGMGRELYETFPVFASALDEVCAALDSHLDRPVREVMWSDPELLGQTAFTQAALFAIEVALFRLLDSWGVRPDFVAGHSIGELAAAHVAGVFSLEDGARLVAARGRLMQALPPGGAMAAIQATEDEVVPLLDLVSADVAAVNGPDSVVVSGVDTEVARITAHFTELGRRTTRLRVSHAFHSPLMDPMLEGFREVAESVTYGKASIPVVSHLDGTVVGAEALSSADHWVRHVREAVRFADCVRHLESEGVTRYVELGPDGVLSAMAQACLRDPDEATTVPALRKDRAEPPALLAAVAGLHVTGAFVDWREVFAGRGARRVELPTYAFQRRRHWLDTQAVSGDASGLGQVAARHPLLGAVVVSPDSDGLVLTGRLSLAAQPWLAGHQVLGTVVFPASGFVELAIRAGDQAGCDVLEDLTIDETLTLPENGGVDVQVVVAEPGESGERPVTIHSRREDGPWTRNASGVLASGALTSGVLAADVLASGAPVPTVDLTAWPPAGADPMDVDDLYDRLAERGHDYGPPFSGLRAAWRRGDELFAEVALTEESDGTDDNFGVHPALLDAATHLLTLHEENEEDEGEEDNEQDGDRGGPRLPTAWNRVVLHAAGATSLRVRLARTEQDGMSLLAADEAGRPVLSVRSLTTNPLSPAQLDRLARPDAGPGPGRDGFLDSLFRMDWNPVTAAPATGADEVSWLPWEDIGDADDLADGLPGVLVVSPEPGDDAESVHRTTRQTLGVLQDWMADERLFASRLLVVTRGAVSLHGEDVTDLAGAAVWGLIRAAQLEHPGAIVLADADAPAGIASLDASVVASLVATDEPELAVRAGVTYRARLARVPERREPSRPASVFGPEGTVLITGAMGMMGRHVARHLVTAHGVGHLLLAGRRGMEGAGAAELHEELTALGATVTIAACDVSDKDSVARMLAGIDTAHPLVGVVHAAGVLDDGVIESLTPERIDAVMRPKVDAALHLHELTRHLDLSAFVLFSSDSGVFGNGGQANYAAANTFLDGLAAHRRAAGLAAQSLAWSLWADASEMTAQLSEVDRLRMDQIGIVGMSAAVGLELFDTAATVDEPILVPIKLNEYAARANPDELPRKLHGLFGGAARRTVRARSDGGEALARKLAGLAAPERDELLLDLVRERVALVLRRDSASDVEPDRAFRELGFDSLTALELRNTLNAATGLRLPATLLFDHPTARAVAKEIGSAAGPKEHDPARPVLTEIERLEAALTASALTSSGDGARSRITARLEALLRSWRDGHDRPAETETNSDPEWATDNELFEALDNELGIS</sequence>